<sequence>MTGRLQRTSLVDQAIEALRAEIASGAWPVGEKIPTEPRLVEQLGIGRNALREAVRALVHAGLLEPRQGDGTYVRATSELAGAVRRRTSRAELLEVFEVRRALEVEAARLAAMRRTDADLAALEALQRERAEAGRAHELERFVETDVRLHRLIAAASHNAMLAELYDDFSAALRDLLYDSVQRSPWAQHVDIHDALVAAIRAGDPDAAAAATVEVLDALMAQVRRS</sequence>
<comment type="caution">
    <text evidence="5">The sequence shown here is derived from an EMBL/GenBank/DDBJ whole genome shotgun (WGS) entry which is preliminary data.</text>
</comment>
<dbReference type="PANTHER" id="PTHR43537:SF47">
    <property type="entry name" value="REGULATORY PROTEIN GNTR HTH"/>
    <property type="match status" value="1"/>
</dbReference>
<feature type="domain" description="HTH gntR-type" evidence="4">
    <location>
        <begin position="8"/>
        <end position="76"/>
    </location>
</feature>
<dbReference type="InterPro" id="IPR000524">
    <property type="entry name" value="Tscrpt_reg_HTH_GntR"/>
</dbReference>
<keyword evidence="2 5" id="KW-0238">DNA-binding</keyword>
<evidence type="ECO:0000256" key="3">
    <source>
        <dbReference type="ARBA" id="ARBA00023163"/>
    </source>
</evidence>
<accession>A0A840IGQ6</accession>
<dbReference type="Gene3D" id="1.10.10.10">
    <property type="entry name" value="Winged helix-like DNA-binding domain superfamily/Winged helix DNA-binding domain"/>
    <property type="match status" value="1"/>
</dbReference>
<reference evidence="5 6" key="1">
    <citation type="submission" date="2020-08" db="EMBL/GenBank/DDBJ databases">
        <title>Genomic Encyclopedia of Archaeal and Bacterial Type Strains, Phase II (KMG-II): from individual species to whole genera.</title>
        <authorList>
            <person name="Goeker M."/>
        </authorList>
    </citation>
    <scope>NUCLEOTIDE SEQUENCE [LARGE SCALE GENOMIC DNA]</scope>
    <source>
        <strain evidence="5 6">DSM 23288</strain>
    </source>
</reference>
<dbReference type="InterPro" id="IPR036388">
    <property type="entry name" value="WH-like_DNA-bd_sf"/>
</dbReference>
<dbReference type="RefSeq" id="WP_183342858.1">
    <property type="nucleotide sequence ID" value="NZ_JACHNU010000003.1"/>
</dbReference>
<dbReference type="AlphaFoldDB" id="A0A840IGQ6"/>
<proteinExistence type="predicted"/>
<evidence type="ECO:0000256" key="1">
    <source>
        <dbReference type="ARBA" id="ARBA00023015"/>
    </source>
</evidence>
<keyword evidence="6" id="KW-1185">Reference proteome</keyword>
<dbReference type="PANTHER" id="PTHR43537">
    <property type="entry name" value="TRANSCRIPTIONAL REGULATOR, GNTR FAMILY"/>
    <property type="match status" value="1"/>
</dbReference>
<keyword evidence="3" id="KW-0804">Transcription</keyword>
<dbReference type="SUPFAM" id="SSF48008">
    <property type="entry name" value="GntR ligand-binding domain-like"/>
    <property type="match status" value="1"/>
</dbReference>
<organism evidence="5 6">
    <name type="scientific">Conexibacter arvalis</name>
    <dbReference type="NCBI Taxonomy" id="912552"/>
    <lineage>
        <taxon>Bacteria</taxon>
        <taxon>Bacillati</taxon>
        <taxon>Actinomycetota</taxon>
        <taxon>Thermoleophilia</taxon>
        <taxon>Solirubrobacterales</taxon>
        <taxon>Conexibacteraceae</taxon>
        <taxon>Conexibacter</taxon>
    </lineage>
</organism>
<evidence type="ECO:0000259" key="4">
    <source>
        <dbReference type="PROSITE" id="PS50949"/>
    </source>
</evidence>
<name>A0A840IGQ6_9ACTN</name>
<dbReference type="Pfam" id="PF00392">
    <property type="entry name" value="GntR"/>
    <property type="match status" value="1"/>
</dbReference>
<dbReference type="PRINTS" id="PR00035">
    <property type="entry name" value="HTHGNTR"/>
</dbReference>
<dbReference type="SMART" id="SM00345">
    <property type="entry name" value="HTH_GNTR"/>
    <property type="match status" value="1"/>
</dbReference>
<dbReference type="SUPFAM" id="SSF46785">
    <property type="entry name" value="Winged helix' DNA-binding domain"/>
    <property type="match status" value="1"/>
</dbReference>
<dbReference type="SMART" id="SM00895">
    <property type="entry name" value="FCD"/>
    <property type="match status" value="1"/>
</dbReference>
<dbReference type="InterPro" id="IPR011711">
    <property type="entry name" value="GntR_C"/>
</dbReference>
<evidence type="ECO:0000313" key="6">
    <source>
        <dbReference type="Proteomes" id="UP000585272"/>
    </source>
</evidence>
<dbReference type="GO" id="GO:0003677">
    <property type="term" value="F:DNA binding"/>
    <property type="evidence" value="ECO:0007669"/>
    <property type="project" value="UniProtKB-KW"/>
</dbReference>
<dbReference type="CDD" id="cd07377">
    <property type="entry name" value="WHTH_GntR"/>
    <property type="match status" value="1"/>
</dbReference>
<dbReference type="PROSITE" id="PS50949">
    <property type="entry name" value="HTH_GNTR"/>
    <property type="match status" value="1"/>
</dbReference>
<dbReference type="Proteomes" id="UP000585272">
    <property type="component" value="Unassembled WGS sequence"/>
</dbReference>
<dbReference type="EMBL" id="JACHNU010000003">
    <property type="protein sequence ID" value="MBB4663130.1"/>
    <property type="molecule type" value="Genomic_DNA"/>
</dbReference>
<dbReference type="Gene3D" id="1.20.120.530">
    <property type="entry name" value="GntR ligand-binding domain-like"/>
    <property type="match status" value="1"/>
</dbReference>
<gene>
    <name evidence="5" type="ORF">BDZ31_002719</name>
</gene>
<keyword evidence="1" id="KW-0805">Transcription regulation</keyword>
<evidence type="ECO:0000313" key="5">
    <source>
        <dbReference type="EMBL" id="MBB4663130.1"/>
    </source>
</evidence>
<dbReference type="InterPro" id="IPR036390">
    <property type="entry name" value="WH_DNA-bd_sf"/>
</dbReference>
<protein>
    <submittedName>
        <fullName evidence="5">DNA-binding FadR family transcriptional regulator</fullName>
    </submittedName>
</protein>
<dbReference type="InterPro" id="IPR008920">
    <property type="entry name" value="TF_FadR/GntR_C"/>
</dbReference>
<dbReference type="Pfam" id="PF07729">
    <property type="entry name" value="FCD"/>
    <property type="match status" value="1"/>
</dbReference>
<dbReference type="GO" id="GO:0003700">
    <property type="term" value="F:DNA-binding transcription factor activity"/>
    <property type="evidence" value="ECO:0007669"/>
    <property type="project" value="InterPro"/>
</dbReference>
<evidence type="ECO:0000256" key="2">
    <source>
        <dbReference type="ARBA" id="ARBA00023125"/>
    </source>
</evidence>